<dbReference type="EMBL" id="GDID01005740">
    <property type="protein sequence ID" value="JAP90866.1"/>
    <property type="molecule type" value="Transcribed_RNA"/>
</dbReference>
<sequence length="1351" mass="159383">EKFPVPKELTHVEIKKEETKQSQTIKLNELDFSNLPPIEEIQKMTANSDKFSLDTITQLLQILPPNYAENRPSIAQALEMQNIKTISSEEFRLELFSRLRSDGLPIIGMYPAERIQKYIREAPPQDEEVVSIIKQYLTNQYGNALNFKFLMEVKPYLDNTFDPKHILFHKIKPKQQQAKQQVEFNYKDFVTKKLMSQLYSQNSVISGRLVLSTIGEELIDFHHPYQKNQFACFHVRCNNTKNDVLQPLNEEDEELQVQHLYCTAGRTMVLEHLEPFSLGVSLPGMGYQIQYRTALSRKNFDDFKQKYFLNTEFIENEKADDVDDVKSQASFQSVAQTAKTQFTQFKSAREENYTKNVFPFVPETNFKEHWLFLNKLMVQNQVRLDTWQLLNFTKDNCDQVLPMLEGCQGTMGFWSYTQKNRFLLVRNRDKSIKNVKAAKPPGKATRIYKTEFQLRKLPVVFTCGQCIPRDDFVLRAGKNQAVVQNNPEPSKYMIEGAAYENARFRVVQNLPTQDFRNAKKAFSQTVNNKGQKPDKDQPLELDYKMCLKILVAENQIASGQYITKFLKHCNYAEHFRKYLKIKAESSAEEVQKLQQPGRLLLDRFFGWWSMIYGISTDRRLQFYQSIKYADYDKYQQPYEWIILSENHYKAFGSEDGPYLFKDDELMGPILNELQNNGFIDQCKEGTMQKYNLRIDPIQRQQFTYYIHQHETEVQLENRIWIRAMKVQNDLNLKKEDSRDMFNENKFKIMFDKHVVDNQKPPFNHQEAVECLAKMGYNCSTKQQIANSQIYTNVNHFSTLEPEKIIIYNMSTSKQYFVENSSEFMNNDELLSDHLKIFMFAKEWNKKVPSLNKLIENANNQWNLLRNQSQANIDYIGGFNYKQCYFGSQICSLQQQYLKIDFFDLKNLITQQVIDHQNRRIKIQDNLKKYVNSENILDVYTEDELIAFTQADNMVGKEDTKNAFSPVYPVFEFKGKQMQLQINCLQVKEMFLLVQKYQDKINEFLKFYNPMTKFQQVNSTPPRLIQSCKYPQPMNPGNQNQFEADFKYEIEPYLEKIQIIKNTSDYYDIQFGIQLLNAQKQQVSQDTDCSILNPLEYLNFETMHIDCKKVQKVKRIEANERQAKENIYETFSQVLNKNLIFFDDGGNQLAAFRSLYECDLQFMKQLKDLYTKTAPRKDQIQFLLEFVHQVYSLIAIVSKKMMRPYSVIPVQYFANEASLRELYNPQKTEMPTEADKTFGCETYFGGAFFLLDNLREWLDRNCDLLEENMTQIIYKELTRAQTQIIPLDGEVLTCDEENNYRFGAAIGLAKGWIQIWRMYFNQDFVLYVQKLQKDEEQTLWNKKGVVFQWIEE</sequence>
<evidence type="ECO:0000313" key="1">
    <source>
        <dbReference type="EMBL" id="JAP90866.1"/>
    </source>
</evidence>
<gene>
    <name evidence="1" type="ORF">TPC1_17703</name>
</gene>
<feature type="non-terminal residue" evidence="1">
    <location>
        <position position="1"/>
    </location>
</feature>
<reference evidence="1" key="1">
    <citation type="submission" date="2015-07" db="EMBL/GenBank/DDBJ databases">
        <title>Adaptation to a free-living lifestyle via gene acquisitions in the diplomonad Trepomonas sp. PC1.</title>
        <authorList>
            <person name="Xu F."/>
            <person name="Jerlstrom-Hultqvist J."/>
            <person name="Kolisko M."/>
            <person name="Simpson A.G.B."/>
            <person name="Roger A.J."/>
            <person name="Svard S.G."/>
            <person name="Andersson J.O."/>
        </authorList>
    </citation>
    <scope>NUCLEOTIDE SEQUENCE</scope>
    <source>
        <strain evidence="1">PC1</strain>
    </source>
</reference>
<name>A0A146K5G0_9EUKA</name>
<protein>
    <submittedName>
        <fullName evidence="1">Uncharacterized protein</fullName>
    </submittedName>
</protein>
<organism evidence="1">
    <name type="scientific">Trepomonas sp. PC1</name>
    <dbReference type="NCBI Taxonomy" id="1076344"/>
    <lineage>
        <taxon>Eukaryota</taxon>
        <taxon>Metamonada</taxon>
        <taxon>Diplomonadida</taxon>
        <taxon>Hexamitidae</taxon>
        <taxon>Hexamitinae</taxon>
        <taxon>Trepomonas</taxon>
    </lineage>
</organism>
<accession>A0A146K5G0</accession>
<proteinExistence type="predicted"/>